<name>A0A9W4I4R0_9EURO</name>
<keyword evidence="1" id="KW-0812">Transmembrane</keyword>
<sequence>MTTEMKYIFLLLSVLVFYANTQFVHNSGIRVLIRDAIVSKTLPGSNNVLKTVFTGIARVDRELMILTSFFYPAADGQNATLLLHIVGFSGSFASAWALVTMEAWRSGNRWKIIAVPLPHCMEERKGVVALDCKEANECSPMVFGVMAQLKTFALWGPLYCGLHLATSITATTPTVQNIRIPRIIQLAIPIAYAIGYVIPSVLMVLPAPMVISTDQKQIFIAIWQAWAISVGIITTLAFYLLSPWIKDDLPSDHRGVYAFAFVTATVPHLISWTISLASVVAPALFHDQYVQALCPSKVFELPSPWDSVNFPVRDVSVGAHLFLRWDCLIGSTSILVWAVTLYVKACRVGGEPVNWGVLGVKIALLTILTGPIGSAVALMWERDNLICYGTRGVMGQEKGAKKTK</sequence>
<gene>
    <name evidence="3" type="ORF">PSALAMII_LOCUS349</name>
</gene>
<feature type="transmembrane region" description="Helical" evidence="1">
    <location>
        <begin position="256"/>
        <end position="281"/>
    </location>
</feature>
<feature type="signal peptide" evidence="2">
    <location>
        <begin position="1"/>
        <end position="21"/>
    </location>
</feature>
<evidence type="ECO:0000256" key="2">
    <source>
        <dbReference type="SAM" id="SignalP"/>
    </source>
</evidence>
<evidence type="ECO:0000313" key="4">
    <source>
        <dbReference type="Proteomes" id="UP001152592"/>
    </source>
</evidence>
<feature type="chain" id="PRO_5040788476" evidence="2">
    <location>
        <begin position="22"/>
        <end position="404"/>
    </location>
</feature>
<dbReference type="AlphaFoldDB" id="A0A9W4I4R0"/>
<feature type="transmembrane region" description="Helical" evidence="1">
    <location>
        <begin position="218"/>
        <end position="244"/>
    </location>
</feature>
<feature type="transmembrane region" description="Helical" evidence="1">
    <location>
        <begin position="186"/>
        <end position="206"/>
    </location>
</feature>
<proteinExistence type="predicted"/>
<feature type="transmembrane region" description="Helical" evidence="1">
    <location>
        <begin position="355"/>
        <end position="380"/>
    </location>
</feature>
<keyword evidence="1" id="KW-0472">Membrane</keyword>
<dbReference type="EMBL" id="CAJVPD010000014">
    <property type="protein sequence ID" value="CAG8234361.1"/>
    <property type="molecule type" value="Genomic_DNA"/>
</dbReference>
<feature type="transmembrane region" description="Helical" evidence="1">
    <location>
        <begin position="322"/>
        <end position="343"/>
    </location>
</feature>
<dbReference type="Proteomes" id="UP001152592">
    <property type="component" value="Unassembled WGS sequence"/>
</dbReference>
<reference evidence="3" key="1">
    <citation type="submission" date="2021-07" db="EMBL/GenBank/DDBJ databases">
        <authorList>
            <person name="Branca A.L. A."/>
        </authorList>
    </citation>
    <scope>NUCLEOTIDE SEQUENCE</scope>
</reference>
<accession>A0A9W4I4R0</accession>
<keyword evidence="2" id="KW-0732">Signal</keyword>
<evidence type="ECO:0000256" key="1">
    <source>
        <dbReference type="SAM" id="Phobius"/>
    </source>
</evidence>
<protein>
    <submittedName>
        <fullName evidence="3">Uncharacterized protein</fullName>
    </submittedName>
</protein>
<evidence type="ECO:0000313" key="3">
    <source>
        <dbReference type="EMBL" id="CAG8234361.1"/>
    </source>
</evidence>
<keyword evidence="1" id="KW-1133">Transmembrane helix</keyword>
<organism evidence="3 4">
    <name type="scientific">Penicillium salamii</name>
    <dbReference type="NCBI Taxonomy" id="1612424"/>
    <lineage>
        <taxon>Eukaryota</taxon>
        <taxon>Fungi</taxon>
        <taxon>Dikarya</taxon>
        <taxon>Ascomycota</taxon>
        <taxon>Pezizomycotina</taxon>
        <taxon>Eurotiomycetes</taxon>
        <taxon>Eurotiomycetidae</taxon>
        <taxon>Eurotiales</taxon>
        <taxon>Aspergillaceae</taxon>
        <taxon>Penicillium</taxon>
    </lineage>
</organism>
<dbReference type="OrthoDB" id="4219928at2759"/>
<comment type="caution">
    <text evidence="3">The sequence shown here is derived from an EMBL/GenBank/DDBJ whole genome shotgun (WGS) entry which is preliminary data.</text>
</comment>
<feature type="transmembrane region" description="Helical" evidence="1">
    <location>
        <begin position="81"/>
        <end position="101"/>
    </location>
</feature>